<dbReference type="SUPFAM" id="SSF53335">
    <property type="entry name" value="S-adenosyl-L-methionine-dependent methyltransferases"/>
    <property type="match status" value="1"/>
</dbReference>
<evidence type="ECO:0000313" key="1">
    <source>
        <dbReference type="EMBL" id="CAJ80385.1"/>
    </source>
</evidence>
<dbReference type="InterPro" id="IPR029063">
    <property type="entry name" value="SAM-dependent_MTases_sf"/>
</dbReference>
<dbReference type="Proteomes" id="UP000001944">
    <property type="component" value="Chromosome"/>
</dbReference>
<protein>
    <recommendedName>
        <fullName evidence="3">Class I SAM-dependent methyltransferase</fullName>
    </recommendedName>
</protein>
<dbReference type="EMBL" id="AM233362">
    <property type="protein sequence ID" value="CAJ80385.1"/>
    <property type="molecule type" value="Genomic_DNA"/>
</dbReference>
<evidence type="ECO:0008006" key="3">
    <source>
        <dbReference type="Google" id="ProtNLM"/>
    </source>
</evidence>
<sequence length="117" mass="13251">MMLSLRSNISEFRLIKVFKINMHTGSSSRLKMVDHNETYGCHILDSFSKFRGFKNVLDIGCGAGSDLLVVKKCNNKANLTGIDFGNWNQEKLSKNNINLINLDIEKDKLPFESTILI</sequence>
<organism evidence="1 2">
    <name type="scientific">Francisella tularensis subsp. holarctica (strain LVS)</name>
    <dbReference type="NCBI Taxonomy" id="376619"/>
    <lineage>
        <taxon>Bacteria</taxon>
        <taxon>Pseudomonadati</taxon>
        <taxon>Pseudomonadota</taxon>
        <taxon>Gammaproteobacteria</taxon>
        <taxon>Thiotrichales</taxon>
        <taxon>Francisellaceae</taxon>
        <taxon>Francisella</taxon>
    </lineage>
</organism>
<gene>
    <name evidence="1" type="ordered locus">FTL_1946</name>
</gene>
<dbReference type="AlphaFoldDB" id="A0ABF7PUF7"/>
<proteinExistence type="predicted"/>
<reference evidence="2" key="1">
    <citation type="submission" date="2006-03" db="EMBL/GenBank/DDBJ databases">
        <title>Complete genome sequence of Francisella tularensis LVS (Live Vaccine Strain).</title>
        <authorList>
            <person name="Chain P."/>
            <person name="Larimer F."/>
            <person name="Land M."/>
            <person name="Stilwagen S."/>
            <person name="Larsson P."/>
            <person name="Bearden S."/>
            <person name="Chu M."/>
            <person name="Oyston P."/>
            <person name="Forsman M."/>
            <person name="Andersson S."/>
            <person name="Lindler L."/>
            <person name="Titball R."/>
            <person name="Garcia E."/>
        </authorList>
    </citation>
    <scope>NUCLEOTIDE SEQUENCE [LARGE SCALE GENOMIC DNA]</scope>
    <source>
        <strain evidence="2">LVS</strain>
    </source>
</reference>
<name>A0ABF7PUF7_FRATH</name>
<dbReference type="Gene3D" id="3.40.50.150">
    <property type="entry name" value="Vaccinia Virus protein VP39"/>
    <property type="match status" value="1"/>
</dbReference>
<evidence type="ECO:0000313" key="2">
    <source>
        <dbReference type="Proteomes" id="UP000001944"/>
    </source>
</evidence>
<accession>A0ABF7PUF7</accession>
<dbReference type="KEGG" id="ftl:FTL_1946"/>